<dbReference type="GO" id="GO:0016787">
    <property type="term" value="F:hydrolase activity"/>
    <property type="evidence" value="ECO:0007669"/>
    <property type="project" value="UniProtKB-KW"/>
</dbReference>
<dbReference type="PANTHER" id="PTHR23088:SF27">
    <property type="entry name" value="DEAMINATED GLUTATHIONE AMIDASE"/>
    <property type="match status" value="1"/>
</dbReference>
<proteinExistence type="inferred from homology"/>
<feature type="domain" description="CN hydrolase" evidence="2">
    <location>
        <begin position="4"/>
        <end position="245"/>
    </location>
</feature>
<name>A0A379C679_9FIRM</name>
<protein>
    <submittedName>
        <fullName evidence="3">(R)-stereoselective amidase</fullName>
        <ecNumber evidence="3">3.5.1.100</ecNumber>
    </submittedName>
</protein>
<keyword evidence="3" id="KW-0378">Hydrolase</keyword>
<reference evidence="3 4" key="1">
    <citation type="submission" date="2018-06" db="EMBL/GenBank/DDBJ databases">
        <authorList>
            <consortium name="Pathogen Informatics"/>
            <person name="Doyle S."/>
        </authorList>
    </citation>
    <scope>NUCLEOTIDE SEQUENCE [LARGE SCALE GENOMIC DNA]</scope>
    <source>
        <strain evidence="3 4">NCTC13149</strain>
    </source>
</reference>
<evidence type="ECO:0000313" key="4">
    <source>
        <dbReference type="Proteomes" id="UP000255517"/>
    </source>
</evidence>
<dbReference type="OrthoDB" id="9811121at2"/>
<dbReference type="PROSITE" id="PS50263">
    <property type="entry name" value="CN_HYDROLASE"/>
    <property type="match status" value="1"/>
</dbReference>
<sequence>MKNFKVGMIQIASKGDKDYNLKRMEELVDIACQKGADVVALPEMWNCPYQNSYFTKFKEQEGEESYELMKKLAKRYGIYLVGGSIPISDGDKIYNKSFVFNACGKEIFSYSKINLFDIEGFKESDTITGGKSLGVFQTEFANAGLLICYDSRFPELFQSLVNFGAEVIFMPSTFMIKTGKRFWELCNRARAMDTQCFLISPSIARDNELSKNAWAHSMITSPYGEVLLDMGEDEGVEVFSIEADLVKEARKNFPYKKSRENRSL</sequence>
<evidence type="ECO:0000256" key="1">
    <source>
        <dbReference type="ARBA" id="ARBA00010613"/>
    </source>
</evidence>
<dbReference type="InterPro" id="IPR003010">
    <property type="entry name" value="C-N_Hydrolase"/>
</dbReference>
<dbReference type="RefSeq" id="WP_004826475.1">
    <property type="nucleotide sequence ID" value="NZ_CAMUOS010000006.1"/>
</dbReference>
<dbReference type="EC" id="3.5.1.100" evidence="3"/>
<dbReference type="InterPro" id="IPR036526">
    <property type="entry name" value="C-N_Hydrolase_sf"/>
</dbReference>
<dbReference type="STRING" id="1122949.GCA_000378725_01392"/>
<accession>A0A379C679</accession>
<gene>
    <name evidence="3" type="primary">ramA</name>
    <name evidence="3" type="ORF">NCTC13149_01490</name>
</gene>
<evidence type="ECO:0000259" key="2">
    <source>
        <dbReference type="PROSITE" id="PS50263"/>
    </source>
</evidence>
<comment type="similarity">
    <text evidence="1">Belongs to the carbon-nitrogen hydrolase superfamily. NIT1/NIT2 family.</text>
</comment>
<organism evidence="3 4">
    <name type="scientific">Peptoniphilus lacrimalis</name>
    <dbReference type="NCBI Taxonomy" id="33031"/>
    <lineage>
        <taxon>Bacteria</taxon>
        <taxon>Bacillati</taxon>
        <taxon>Bacillota</taxon>
        <taxon>Tissierellia</taxon>
        <taxon>Tissierellales</taxon>
        <taxon>Peptoniphilaceae</taxon>
        <taxon>Peptoniphilus</taxon>
    </lineage>
</organism>
<dbReference type="PANTHER" id="PTHR23088">
    <property type="entry name" value="NITRILASE-RELATED"/>
    <property type="match status" value="1"/>
</dbReference>
<dbReference type="Proteomes" id="UP000255517">
    <property type="component" value="Unassembled WGS sequence"/>
</dbReference>
<dbReference type="EMBL" id="UGSZ01000001">
    <property type="protein sequence ID" value="SUB57641.1"/>
    <property type="molecule type" value="Genomic_DNA"/>
</dbReference>
<dbReference type="SUPFAM" id="SSF56317">
    <property type="entry name" value="Carbon-nitrogen hydrolase"/>
    <property type="match status" value="1"/>
</dbReference>
<evidence type="ECO:0000313" key="3">
    <source>
        <dbReference type="EMBL" id="SUB57641.1"/>
    </source>
</evidence>
<dbReference type="Gene3D" id="3.60.110.10">
    <property type="entry name" value="Carbon-nitrogen hydrolase"/>
    <property type="match status" value="1"/>
</dbReference>
<dbReference type="Pfam" id="PF00795">
    <property type="entry name" value="CN_hydrolase"/>
    <property type="match status" value="1"/>
</dbReference>
<dbReference type="AlphaFoldDB" id="A0A379C679"/>